<keyword evidence="7 9" id="KW-0413">Isomerase</keyword>
<reference evidence="12" key="1">
    <citation type="submission" date="2020-07" db="EMBL/GenBank/DDBJ databases">
        <title>Genome sequences of bacteria associated with the marine, planktonic diatom Thalassiosira profunda strain ECT2AJA-044.</title>
        <authorList>
            <person name="Gargas C.B."/>
            <person name="Roberts W.R."/>
            <person name="Alverson A.J."/>
        </authorList>
    </citation>
    <scope>NUCLEOTIDE SEQUENCE</scope>
    <source>
        <strain evidence="12">ECT2AJA-044</strain>
    </source>
</reference>
<dbReference type="GO" id="GO:0005737">
    <property type="term" value="C:cytoplasm"/>
    <property type="evidence" value="ECO:0007669"/>
    <property type="project" value="UniProtKB-SubCell"/>
</dbReference>
<comment type="subcellular location">
    <subcellularLocation>
        <location evidence="2">Cytoplasm</location>
    </subcellularLocation>
</comment>
<dbReference type="EC" id="5.2.1.8" evidence="10"/>
<evidence type="ECO:0000313" key="13">
    <source>
        <dbReference type="Proteomes" id="UP000665026"/>
    </source>
</evidence>
<dbReference type="Proteomes" id="UP000665026">
    <property type="component" value="Chromosome"/>
</dbReference>
<proteinExistence type="inferred from homology"/>
<protein>
    <recommendedName>
        <fullName evidence="10">Peptidyl-prolyl cis-trans isomerase</fullName>
        <ecNumber evidence="10">5.2.1.8</ecNumber>
    </recommendedName>
</protein>
<accession>A0A975EMX1</accession>
<sequence length="161" mass="16871">MSDAKQLAKAGDNVQIHYTGTLDDGSTFDSSEGRDPLAFTLGSGQVIKGFDDGVTGMSVGEEKTIHIPCEDAYGPINPAMMQDVPREQIPDEIPLELGMMLQMQGQAGDVIPVTVVNITDDTVTLDANHMLAGKDLTFALKLVSIGAPVAAGGEEKSCGCC</sequence>
<evidence type="ECO:0000256" key="2">
    <source>
        <dbReference type="ARBA" id="ARBA00004496"/>
    </source>
</evidence>
<keyword evidence="6" id="KW-0143">Chaperone</keyword>
<evidence type="ECO:0000256" key="7">
    <source>
        <dbReference type="ARBA" id="ARBA00023235"/>
    </source>
</evidence>
<dbReference type="PROSITE" id="PS50059">
    <property type="entry name" value="FKBP_PPIASE"/>
    <property type="match status" value="1"/>
</dbReference>
<feature type="domain" description="PPIase FKBP-type" evidence="11">
    <location>
        <begin position="11"/>
        <end position="101"/>
    </location>
</feature>
<evidence type="ECO:0000256" key="1">
    <source>
        <dbReference type="ARBA" id="ARBA00000971"/>
    </source>
</evidence>
<dbReference type="EMBL" id="CP060010">
    <property type="protein sequence ID" value="QTN34996.1"/>
    <property type="molecule type" value="Genomic_DNA"/>
</dbReference>
<comment type="similarity">
    <text evidence="3 10">Belongs to the FKBP-type PPIase family.</text>
</comment>
<organism evidence="12 13">
    <name type="scientific">Cognatishimia activa</name>
    <dbReference type="NCBI Taxonomy" id="1715691"/>
    <lineage>
        <taxon>Bacteria</taxon>
        <taxon>Pseudomonadati</taxon>
        <taxon>Pseudomonadota</taxon>
        <taxon>Alphaproteobacteria</taxon>
        <taxon>Rhodobacterales</taxon>
        <taxon>Paracoccaceae</taxon>
        <taxon>Cognatishimia</taxon>
    </lineage>
</organism>
<keyword evidence="5 9" id="KW-0697">Rotamase</keyword>
<dbReference type="KEGG" id="cact:HZ995_10885"/>
<evidence type="ECO:0000256" key="3">
    <source>
        <dbReference type="ARBA" id="ARBA00006577"/>
    </source>
</evidence>
<evidence type="ECO:0000259" key="11">
    <source>
        <dbReference type="PROSITE" id="PS50059"/>
    </source>
</evidence>
<dbReference type="InterPro" id="IPR001179">
    <property type="entry name" value="PPIase_FKBP_dom"/>
</dbReference>
<dbReference type="Pfam" id="PF00254">
    <property type="entry name" value="FKBP_C"/>
    <property type="match status" value="1"/>
</dbReference>
<dbReference type="GO" id="GO:0003755">
    <property type="term" value="F:peptidyl-prolyl cis-trans isomerase activity"/>
    <property type="evidence" value="ECO:0007669"/>
    <property type="project" value="UniProtKB-UniRule"/>
</dbReference>
<evidence type="ECO:0000256" key="10">
    <source>
        <dbReference type="RuleBase" id="RU003915"/>
    </source>
</evidence>
<evidence type="ECO:0000256" key="9">
    <source>
        <dbReference type="PROSITE-ProRule" id="PRU00277"/>
    </source>
</evidence>
<evidence type="ECO:0000256" key="8">
    <source>
        <dbReference type="ARBA" id="ARBA00037071"/>
    </source>
</evidence>
<dbReference type="GO" id="GO:0042026">
    <property type="term" value="P:protein refolding"/>
    <property type="evidence" value="ECO:0007669"/>
    <property type="project" value="UniProtKB-ARBA"/>
</dbReference>
<evidence type="ECO:0000256" key="6">
    <source>
        <dbReference type="ARBA" id="ARBA00023186"/>
    </source>
</evidence>
<dbReference type="PANTHER" id="PTHR47861">
    <property type="entry name" value="FKBP-TYPE PEPTIDYL-PROLYL CIS-TRANS ISOMERASE SLYD"/>
    <property type="match status" value="1"/>
</dbReference>
<dbReference type="InterPro" id="IPR046357">
    <property type="entry name" value="PPIase_dom_sf"/>
</dbReference>
<evidence type="ECO:0000256" key="5">
    <source>
        <dbReference type="ARBA" id="ARBA00023110"/>
    </source>
</evidence>
<evidence type="ECO:0000313" key="12">
    <source>
        <dbReference type="EMBL" id="QTN34996.1"/>
    </source>
</evidence>
<keyword evidence="4" id="KW-0963">Cytoplasm</keyword>
<dbReference type="Gene3D" id="3.10.50.40">
    <property type="match status" value="1"/>
</dbReference>
<name>A0A975EMX1_9RHOB</name>
<evidence type="ECO:0000256" key="4">
    <source>
        <dbReference type="ARBA" id="ARBA00022490"/>
    </source>
</evidence>
<dbReference type="SUPFAM" id="SSF54534">
    <property type="entry name" value="FKBP-like"/>
    <property type="match status" value="1"/>
</dbReference>
<dbReference type="PANTHER" id="PTHR47861:SF3">
    <property type="entry name" value="FKBP-TYPE PEPTIDYL-PROLYL CIS-TRANS ISOMERASE SLYD"/>
    <property type="match status" value="1"/>
</dbReference>
<gene>
    <name evidence="12" type="ORF">HZ995_10885</name>
</gene>
<dbReference type="RefSeq" id="WP_209355681.1">
    <property type="nucleotide sequence ID" value="NZ_CP060010.1"/>
</dbReference>
<dbReference type="AlphaFoldDB" id="A0A975EMX1"/>
<comment type="catalytic activity">
    <reaction evidence="1 9 10">
        <text>[protein]-peptidylproline (omega=180) = [protein]-peptidylproline (omega=0)</text>
        <dbReference type="Rhea" id="RHEA:16237"/>
        <dbReference type="Rhea" id="RHEA-COMP:10747"/>
        <dbReference type="Rhea" id="RHEA-COMP:10748"/>
        <dbReference type="ChEBI" id="CHEBI:83833"/>
        <dbReference type="ChEBI" id="CHEBI:83834"/>
        <dbReference type="EC" id="5.2.1.8"/>
    </reaction>
</comment>
<comment type="function">
    <text evidence="8">Also involved in hydrogenase metallocenter assembly, probably by participating in the nickel insertion step. This function in hydrogenase biosynthesis requires chaperone activity and the presence of the metal-binding domain, but not PPIase activity.</text>
</comment>